<dbReference type="Pfam" id="PF09707">
    <property type="entry name" value="Cas_Cas2CT1978"/>
    <property type="match status" value="1"/>
</dbReference>
<evidence type="ECO:0000313" key="2">
    <source>
        <dbReference type="Proteomes" id="UP001205311"/>
    </source>
</evidence>
<sequence>MTPSFDLAIQPWIPVIDKDGKPRRMGLQDVLVHAHDLTELDLPLPPAEAALWRVLSAIAYEITGLGESGVDPDEWRSRQERLVRDGRFDEAEIKKYFVGYSGRFDLFHPERPWLQDPRLRQQCAETAGINKLVLGRPVGVNGPTWWTRHHQGRQQPVPAAEGAWWLLVHWYYGAAGRCSTRKVGSVSSASRTAGPLRGRMSYHPKGDTLFVSLLASMVPPPQREQGEDRCPWEWSNLPDPLSPPPLVRGVRGALTTPLTRTGDAVSGLCVIATSTVTDGTRGALTRWLLEPKAGVYVGTLTRRVRESLWRGLCQSISAQGGWAVLVYSSANEQGFEIDTFGEYRRVPIDFDGLTLIAWPRQALETDETTEITEW</sequence>
<dbReference type="NCBIfam" id="TIGR01873">
    <property type="entry name" value="cas_CT1978"/>
    <property type="match status" value="1"/>
</dbReference>
<reference evidence="1 2" key="1">
    <citation type="submission" date="2022-06" db="EMBL/GenBank/DDBJ databases">
        <title>Genomic Encyclopedia of Archaeal and Bacterial Type Strains, Phase II (KMG-II): from individual species to whole genera.</title>
        <authorList>
            <person name="Goeker M."/>
        </authorList>
    </citation>
    <scope>NUCLEOTIDE SEQUENCE [LARGE SCALE GENOMIC DNA]</scope>
    <source>
        <strain evidence="1 2">DSM 40477</strain>
    </source>
</reference>
<accession>A0ABT1HLX9</accession>
<organism evidence="1 2">
    <name type="scientific">Streptoalloteichus tenebrarius (strain ATCC 17920 / DSM 40477 / JCM 4838 / CBS 697.72 / NBRC 16177 / NCIMB 11028 / NRRL B-12390 / A12253. 1 / ISP 5477)</name>
    <name type="common">Streptomyces tenebrarius</name>
    <dbReference type="NCBI Taxonomy" id="1933"/>
    <lineage>
        <taxon>Bacteria</taxon>
        <taxon>Bacillati</taxon>
        <taxon>Actinomycetota</taxon>
        <taxon>Actinomycetes</taxon>
        <taxon>Pseudonocardiales</taxon>
        <taxon>Pseudonocardiaceae</taxon>
        <taxon>Streptoalloteichus</taxon>
    </lineage>
</organism>
<dbReference type="InterPro" id="IPR010152">
    <property type="entry name" value="CRISPR-assoc_prot_Cas2_sub"/>
</dbReference>
<dbReference type="Gene3D" id="3.30.70.240">
    <property type="match status" value="1"/>
</dbReference>
<dbReference type="NCBIfam" id="TIGR02547">
    <property type="entry name" value="casA_cse1"/>
    <property type="match status" value="1"/>
</dbReference>
<keyword evidence="2" id="KW-1185">Reference proteome</keyword>
<comment type="caution">
    <text evidence="1">The sequence shown here is derived from an EMBL/GenBank/DDBJ whole genome shotgun (WGS) entry which is preliminary data.</text>
</comment>
<name>A0ABT1HLX9_STRSD</name>
<dbReference type="RefSeq" id="WP_253667501.1">
    <property type="nucleotide sequence ID" value="NZ_JAMTCP010000001.1"/>
</dbReference>
<dbReference type="CDD" id="cd09755">
    <property type="entry name" value="Cas2_I-E"/>
    <property type="match status" value="1"/>
</dbReference>
<dbReference type="Pfam" id="PF09481">
    <property type="entry name" value="CRISPR_Cse1"/>
    <property type="match status" value="1"/>
</dbReference>
<dbReference type="InterPro" id="IPR013381">
    <property type="entry name" value="CRISPR-assoc_prot_Cse1"/>
</dbReference>
<gene>
    <name evidence="1" type="ORF">LX15_000188</name>
</gene>
<proteinExistence type="predicted"/>
<dbReference type="Proteomes" id="UP001205311">
    <property type="component" value="Unassembled WGS sequence"/>
</dbReference>
<dbReference type="EMBL" id="JAMTCP010000001">
    <property type="protein sequence ID" value="MCP2256505.1"/>
    <property type="molecule type" value="Genomic_DNA"/>
</dbReference>
<evidence type="ECO:0000313" key="1">
    <source>
        <dbReference type="EMBL" id="MCP2256505.1"/>
    </source>
</evidence>
<protein>
    <submittedName>
        <fullName evidence="1">Uncharacterized protein</fullName>
    </submittedName>
</protein>